<comment type="caution">
    <text evidence="1">The sequence shown here is derived from an EMBL/GenBank/DDBJ whole genome shotgun (WGS) entry which is preliminary data.</text>
</comment>
<organism evidence="1 2">
    <name type="scientific">Hibiscus sabdariffa</name>
    <name type="common">roselle</name>
    <dbReference type="NCBI Taxonomy" id="183260"/>
    <lineage>
        <taxon>Eukaryota</taxon>
        <taxon>Viridiplantae</taxon>
        <taxon>Streptophyta</taxon>
        <taxon>Embryophyta</taxon>
        <taxon>Tracheophyta</taxon>
        <taxon>Spermatophyta</taxon>
        <taxon>Magnoliopsida</taxon>
        <taxon>eudicotyledons</taxon>
        <taxon>Gunneridae</taxon>
        <taxon>Pentapetalae</taxon>
        <taxon>rosids</taxon>
        <taxon>malvids</taxon>
        <taxon>Malvales</taxon>
        <taxon>Malvaceae</taxon>
        <taxon>Malvoideae</taxon>
        <taxon>Hibiscus</taxon>
    </lineage>
</organism>
<sequence>MSTSFTFLKIMYDEKDDFDHFSHFINYMHLFRAYDQVKYIAFSMTLRDIVQAWTELEEQGSQAIIKIEHTRILKPTRLMRLREQREQSDKRCEFHNEQGHYTNDYAHMRDAIELAVRIGQLERFVVVLPSNRHDKERNNQEA</sequence>
<evidence type="ECO:0000313" key="2">
    <source>
        <dbReference type="Proteomes" id="UP001472677"/>
    </source>
</evidence>
<proteinExistence type="predicted"/>
<protein>
    <submittedName>
        <fullName evidence="1">Uncharacterized protein</fullName>
    </submittedName>
</protein>
<gene>
    <name evidence="1" type="ORF">V6N12_058623</name>
</gene>
<accession>A0ABR2ESQ7</accession>
<keyword evidence="2" id="KW-1185">Reference proteome</keyword>
<reference evidence="1 2" key="1">
    <citation type="journal article" date="2024" name="G3 (Bethesda)">
        <title>Genome assembly of Hibiscus sabdariffa L. provides insights into metabolisms of medicinal natural products.</title>
        <authorList>
            <person name="Kim T."/>
        </authorList>
    </citation>
    <scope>NUCLEOTIDE SEQUENCE [LARGE SCALE GENOMIC DNA]</scope>
    <source>
        <strain evidence="1">TK-2024</strain>
        <tissue evidence="1">Old leaves</tissue>
    </source>
</reference>
<evidence type="ECO:0000313" key="1">
    <source>
        <dbReference type="EMBL" id="KAK8565048.1"/>
    </source>
</evidence>
<dbReference type="Proteomes" id="UP001472677">
    <property type="component" value="Unassembled WGS sequence"/>
</dbReference>
<name>A0ABR2ESQ7_9ROSI</name>
<dbReference type="EMBL" id="JBBPBM010000010">
    <property type="protein sequence ID" value="KAK8565048.1"/>
    <property type="molecule type" value="Genomic_DNA"/>
</dbReference>